<evidence type="ECO:0000313" key="11">
    <source>
        <dbReference type="EMBL" id="KAJ6052197.1"/>
    </source>
</evidence>
<dbReference type="GO" id="GO:0016020">
    <property type="term" value="C:membrane"/>
    <property type="evidence" value="ECO:0007669"/>
    <property type="project" value="UniProtKB-SubCell"/>
</dbReference>
<sequence length="258" mass="26779">MTNFSSPYGYALRRNNTCNSAETECGQTWDSWQACCPRGTKCASGASYFVCCPNNNDCIQQINKVGQHCANENALLYDSVSAFCCVSGTVGFSPNSGPHKGRVGCAGDKRDISSAWVLDGVSMPSASGTATSALSSTSASATAEVTPTSSSETGSDSVSSDSSSSNTGAIAGGVVGGVAGVAILIGLIWLLLRRRKQNRNNKHPTSFEAPIQEELRYAKSSQFGGELEGSRAAVVGGELDGSKDTMIAELPNNAVSYK</sequence>
<evidence type="ECO:0000256" key="4">
    <source>
        <dbReference type="ARBA" id="ARBA00022741"/>
    </source>
</evidence>
<dbReference type="PANTHER" id="PTHR15549:SF26">
    <property type="entry name" value="AXIAL BUDDING PATTERN PROTEIN 2-RELATED"/>
    <property type="match status" value="1"/>
</dbReference>
<dbReference type="AlphaFoldDB" id="A0AAD6NDY6"/>
<evidence type="ECO:0000256" key="5">
    <source>
        <dbReference type="ARBA" id="ARBA00022840"/>
    </source>
</evidence>
<organism evidence="11 12">
    <name type="scientific">Penicillium canescens</name>
    <dbReference type="NCBI Taxonomy" id="5083"/>
    <lineage>
        <taxon>Eukaryota</taxon>
        <taxon>Fungi</taxon>
        <taxon>Dikarya</taxon>
        <taxon>Ascomycota</taxon>
        <taxon>Pezizomycotina</taxon>
        <taxon>Eurotiomycetes</taxon>
        <taxon>Eurotiomycetidae</taxon>
        <taxon>Eurotiales</taxon>
        <taxon>Aspergillaceae</taxon>
        <taxon>Penicillium</taxon>
    </lineage>
</organism>
<evidence type="ECO:0000259" key="10">
    <source>
        <dbReference type="Pfam" id="PF21314"/>
    </source>
</evidence>
<dbReference type="InterPro" id="IPR051694">
    <property type="entry name" value="Immunoregulatory_rcpt-like"/>
</dbReference>
<keyword evidence="4" id="KW-0547">Nucleotide-binding</keyword>
<dbReference type="PANTHER" id="PTHR15549">
    <property type="entry name" value="PAIRED IMMUNOGLOBULIN-LIKE TYPE 2 RECEPTOR"/>
    <property type="match status" value="1"/>
</dbReference>
<dbReference type="Proteomes" id="UP001219568">
    <property type="component" value="Unassembled WGS sequence"/>
</dbReference>
<gene>
    <name evidence="11" type="ORF">N7460_002731</name>
</gene>
<comment type="caution">
    <text evidence="11">The sequence shown here is derived from an EMBL/GenBank/DDBJ whole genome shotgun (WGS) entry which is preliminary data.</text>
</comment>
<evidence type="ECO:0000256" key="3">
    <source>
        <dbReference type="ARBA" id="ARBA00022692"/>
    </source>
</evidence>
<reference evidence="11" key="2">
    <citation type="submission" date="2023-01" db="EMBL/GenBank/DDBJ databases">
        <authorList>
            <person name="Petersen C."/>
        </authorList>
    </citation>
    <scope>NUCLEOTIDE SEQUENCE</scope>
    <source>
        <strain evidence="11">IBT 15450</strain>
    </source>
</reference>
<dbReference type="EMBL" id="JAQJZL010000002">
    <property type="protein sequence ID" value="KAJ6052197.1"/>
    <property type="molecule type" value="Genomic_DNA"/>
</dbReference>
<keyword evidence="6 9" id="KW-1133">Transmembrane helix</keyword>
<keyword evidence="12" id="KW-1185">Reference proteome</keyword>
<name>A0AAD6NDY6_PENCN</name>
<evidence type="ECO:0000256" key="6">
    <source>
        <dbReference type="ARBA" id="ARBA00022989"/>
    </source>
</evidence>
<evidence type="ECO:0000256" key="7">
    <source>
        <dbReference type="ARBA" id="ARBA00023136"/>
    </source>
</evidence>
<dbReference type="GO" id="GO:0005524">
    <property type="term" value="F:ATP binding"/>
    <property type="evidence" value="ECO:0007669"/>
    <property type="project" value="UniProtKB-KW"/>
</dbReference>
<evidence type="ECO:0000256" key="8">
    <source>
        <dbReference type="SAM" id="MobiDB-lite"/>
    </source>
</evidence>
<accession>A0AAD6NDY6</accession>
<feature type="domain" description="Epidermal growth factor receptor-like transmembrane-juxtamembrane segment" evidence="10">
    <location>
        <begin position="170"/>
        <end position="199"/>
    </location>
</feature>
<evidence type="ECO:0000256" key="9">
    <source>
        <dbReference type="SAM" id="Phobius"/>
    </source>
</evidence>
<dbReference type="GO" id="GO:0071944">
    <property type="term" value="C:cell periphery"/>
    <property type="evidence" value="ECO:0007669"/>
    <property type="project" value="UniProtKB-ARBA"/>
</dbReference>
<reference evidence="11" key="1">
    <citation type="journal article" date="2023" name="IMA Fungus">
        <title>Comparative genomic study of the Penicillium genus elucidates a diverse pangenome and 15 lateral gene transfer events.</title>
        <authorList>
            <person name="Petersen C."/>
            <person name="Sorensen T."/>
            <person name="Nielsen M.R."/>
            <person name="Sondergaard T.E."/>
            <person name="Sorensen J.L."/>
            <person name="Fitzpatrick D.A."/>
            <person name="Frisvad J.C."/>
            <person name="Nielsen K.L."/>
        </authorList>
    </citation>
    <scope>NUCLEOTIDE SEQUENCE</scope>
    <source>
        <strain evidence="11">IBT 15450</strain>
    </source>
</reference>
<protein>
    <recommendedName>
        <fullName evidence="10">Epidermal growth factor receptor-like transmembrane-juxtamembrane segment domain-containing protein</fullName>
    </recommendedName>
</protein>
<keyword evidence="3 9" id="KW-0812">Transmembrane</keyword>
<keyword evidence="2" id="KW-0597">Phosphoprotein</keyword>
<evidence type="ECO:0000313" key="12">
    <source>
        <dbReference type="Proteomes" id="UP001219568"/>
    </source>
</evidence>
<feature type="region of interest" description="Disordered" evidence="8">
    <location>
        <begin position="132"/>
        <end position="166"/>
    </location>
</feature>
<keyword evidence="7 9" id="KW-0472">Membrane</keyword>
<dbReference type="Pfam" id="PF21314">
    <property type="entry name" value="TM_ErbB1"/>
    <property type="match status" value="1"/>
</dbReference>
<feature type="transmembrane region" description="Helical" evidence="9">
    <location>
        <begin position="169"/>
        <end position="192"/>
    </location>
</feature>
<dbReference type="Gene3D" id="1.20.5.510">
    <property type="entry name" value="Single helix bin"/>
    <property type="match status" value="1"/>
</dbReference>
<evidence type="ECO:0000256" key="2">
    <source>
        <dbReference type="ARBA" id="ARBA00022553"/>
    </source>
</evidence>
<evidence type="ECO:0000256" key="1">
    <source>
        <dbReference type="ARBA" id="ARBA00004167"/>
    </source>
</evidence>
<proteinExistence type="predicted"/>
<dbReference type="InterPro" id="IPR049328">
    <property type="entry name" value="TM_ErbB1"/>
</dbReference>
<keyword evidence="5" id="KW-0067">ATP-binding</keyword>
<comment type="subcellular location">
    <subcellularLocation>
        <location evidence="1">Membrane</location>
        <topology evidence="1">Single-pass membrane protein</topology>
    </subcellularLocation>
</comment>
<dbReference type="NCBIfam" id="TIGR01167">
    <property type="entry name" value="LPXTG_anchor"/>
    <property type="match status" value="1"/>
</dbReference>